<feature type="compositionally biased region" description="Basic and acidic residues" evidence="1">
    <location>
        <begin position="404"/>
        <end position="415"/>
    </location>
</feature>
<feature type="compositionally biased region" description="Basic and acidic residues" evidence="1">
    <location>
        <begin position="504"/>
        <end position="513"/>
    </location>
</feature>
<name>A0A7S4REX8_9DINO</name>
<accession>A0A7S4REX8</accession>
<reference evidence="2" key="1">
    <citation type="submission" date="2021-01" db="EMBL/GenBank/DDBJ databases">
        <authorList>
            <person name="Corre E."/>
            <person name="Pelletier E."/>
            <person name="Niang G."/>
            <person name="Scheremetjew M."/>
            <person name="Finn R."/>
            <person name="Kale V."/>
            <person name="Holt S."/>
            <person name="Cochrane G."/>
            <person name="Meng A."/>
            <person name="Brown T."/>
            <person name="Cohen L."/>
        </authorList>
    </citation>
    <scope>NUCLEOTIDE SEQUENCE</scope>
    <source>
        <strain evidence="2">CCMP3105</strain>
    </source>
</reference>
<protein>
    <submittedName>
        <fullName evidence="2">Uncharacterized protein</fullName>
    </submittedName>
</protein>
<feature type="region of interest" description="Disordered" evidence="1">
    <location>
        <begin position="1"/>
        <end position="65"/>
    </location>
</feature>
<feature type="region of interest" description="Disordered" evidence="1">
    <location>
        <begin position="124"/>
        <end position="153"/>
    </location>
</feature>
<feature type="compositionally biased region" description="Basic and acidic residues" evidence="1">
    <location>
        <begin position="49"/>
        <end position="65"/>
    </location>
</feature>
<evidence type="ECO:0000313" key="2">
    <source>
        <dbReference type="EMBL" id="CAE4612418.1"/>
    </source>
</evidence>
<dbReference type="EMBL" id="HBNR01049382">
    <property type="protein sequence ID" value="CAE4612418.1"/>
    <property type="molecule type" value="Transcribed_RNA"/>
</dbReference>
<proteinExistence type="predicted"/>
<gene>
    <name evidence="2" type="ORF">AMON00008_LOCUS34499</name>
</gene>
<evidence type="ECO:0000256" key="1">
    <source>
        <dbReference type="SAM" id="MobiDB-lite"/>
    </source>
</evidence>
<feature type="region of interest" description="Disordered" evidence="1">
    <location>
        <begin position="504"/>
        <end position="524"/>
    </location>
</feature>
<feature type="compositionally biased region" description="Pro residues" evidence="1">
    <location>
        <begin position="20"/>
        <end position="34"/>
    </location>
</feature>
<sequence>MAQSFVCPAGIVGPSGQAAPPAPDVPTPPHPPPGAVGHGRGQSVSPPMRFEKPASLEARNMDSEHGPLDGFLRRFPADDRAQDYLLSSPPEVVERVIRDFRPLVDGEADYSGLLTSFVKRVRQHHAQSGSSGHTAGLPPPGGDAGPNGDRSHDLRRTVDRFCRRYPVDDDAYSSLVKCPTDVALRVMRDFRPPREGESDYSALLKTFVKRCSHEGSFQAQLSGLNGRGREDGRGREGLIGGELEGRNSALDTFVRRYPVDSRAYDYLESLPAELQDLVVQEFRPKREGEADYSSLLTSFITRCRQEQQGTSGSGAVAEQPCLPASDQAEQDFRVRFPMDERAFEYLTTSSAEVRSHILSTFRPRRQNDSDYSAPVTAYVRECRKQFGVSGAGTAGADGGLPRHPVTDGAREPSRERGHHGRGHEWEEAAPEGAKQPEAMGGQVEEALSHFLQKYPVDSRAHDYLVTSTPEVIWRVVQEFAPKRLGESDYSALVTTFVKRCRDREETSRARDAHGAPVWKRGRFG</sequence>
<dbReference type="AlphaFoldDB" id="A0A7S4REX8"/>
<feature type="region of interest" description="Disordered" evidence="1">
    <location>
        <begin position="390"/>
        <end position="437"/>
    </location>
</feature>
<organism evidence="2">
    <name type="scientific">Alexandrium monilatum</name>
    <dbReference type="NCBI Taxonomy" id="311494"/>
    <lineage>
        <taxon>Eukaryota</taxon>
        <taxon>Sar</taxon>
        <taxon>Alveolata</taxon>
        <taxon>Dinophyceae</taxon>
        <taxon>Gonyaulacales</taxon>
        <taxon>Pyrocystaceae</taxon>
        <taxon>Alexandrium</taxon>
    </lineage>
</organism>